<dbReference type="PANTHER" id="PTHR12902:SF1">
    <property type="entry name" value="WISKOTT-ALDRICH SYNDROME PROTEIN FAMILY MEMBER"/>
    <property type="match status" value="1"/>
</dbReference>
<reference evidence="6" key="1">
    <citation type="submission" date="2025-08" db="UniProtKB">
        <authorList>
            <consortium name="RefSeq"/>
        </authorList>
    </citation>
    <scope>IDENTIFICATION</scope>
    <source>
        <tissue evidence="6">Leaves</tissue>
    </source>
</reference>
<comment type="similarity">
    <text evidence="1 2">Belongs to the SCAR/WAVE family.</text>
</comment>
<dbReference type="Gene3D" id="1.20.5.340">
    <property type="match status" value="1"/>
</dbReference>
<organism evidence="5 6">
    <name type="scientific">Coffea arabica</name>
    <name type="common">Arabian coffee</name>
    <dbReference type="NCBI Taxonomy" id="13443"/>
    <lineage>
        <taxon>Eukaryota</taxon>
        <taxon>Viridiplantae</taxon>
        <taxon>Streptophyta</taxon>
        <taxon>Embryophyta</taxon>
        <taxon>Tracheophyta</taxon>
        <taxon>Spermatophyta</taxon>
        <taxon>Magnoliopsida</taxon>
        <taxon>eudicotyledons</taxon>
        <taxon>Gunneridae</taxon>
        <taxon>Pentapetalae</taxon>
        <taxon>asterids</taxon>
        <taxon>lamiids</taxon>
        <taxon>Gentianales</taxon>
        <taxon>Rubiaceae</taxon>
        <taxon>Ixoroideae</taxon>
        <taxon>Gardenieae complex</taxon>
        <taxon>Bertiereae - Coffeeae clade</taxon>
        <taxon>Coffeeae</taxon>
        <taxon>Coffea</taxon>
    </lineage>
</organism>
<accession>A0ABM4USN5</accession>
<feature type="compositionally biased region" description="Basic and acidic residues" evidence="3">
    <location>
        <begin position="777"/>
        <end position="790"/>
    </location>
</feature>
<sequence length="1572" mass="171762">MPLSRYQLRNEYSLADPDLYRAADKDDPEALLEGVAMAGLVGVLRQLGDLAEFAAEIFHDLHEEVMATASRGHSLMVRVQQLEAEVPRIEKAFLSQTIHSSFYYNAGMDWHPNMHMDENLITRGDLPRFIMDSYEECRGPPRLFLLDKFDVAGAGACLKRYTDPSVFKVEASYSGITSADVLREKKARKAKKKGSRWRNGETPESLPTSHAKLHQLFMEERIENGTIDSARRVKLKRRLNGFPFDIRSGKSYMEKFLRSPSPEHEEVHEIPVDSSPLALPYNNVYESAFEIVEIRTVSPEKESKQTMSSPSSSSSTGKGTTPASAIHELNEVPSPSPNGISEVSKSKSTVEANYISSTLHKGLTAMEVSVDGGIKKEDSGGDYQSDDAASEIENYMDALATMDSEMDTDSELRSKNDLLNLNSRRQASNSDMDGEQVQAHFSDSVSMGNSSLSDEGNSSSKKDLSSFSYSDSHSTSAENTPSEGEVSSNTFTSTEIQASEDLPTQQSIGGGHVSQPLGGAASDGSFTEPVEIPGNSSEPGDLTAPSDSAPVDKNEEAVVKQIASMGPEIDEMVPKLSMDPPLISSDDWLQEGDYSSRQMSGDNQHLDEFENENVNKAKNLGNSSEPGDLAAPSDSAPVDKNEAAVVKQIASMGPEIDEMVPKLSMDPPLISSDDWLQEGDYSSRQMSGDNQHLDEFENENVNKAKNLGCTSHLSVQSISRDGFLFQVSAENKFDDKLEDEDRNQQDDLASTADCTVAHHAMADNPFLLSSETQPLNKLHDEDDPNSRDDSSNAFNPLDAVLQNRDDLSPKMSYEKLRLDDSGVENPNFVLDAPVFASDTIDAATEKKITENLLENVPQSGDPEDNLVADSVENQIGPQNLVMTLTGEQSIDAISMEVETHCSKVEPVDRDSEIDDAVPSAGGKAENLIFKEDIPVICESLESFVSGTIGEIPPLGLSEERTSYLREEYFDQPSNLGDGAVMDKATSDPDLVEMDTTSEPSLMAGDDVHLDEIAREPLNVPATFSSHDNHAVEDDDDGSSVDPKKFLEGPLPGIGNEHNGLETEAFWLDTPGKSDIAEDVCHQKYASPDLNSVCNIVTDEDTGSQACDDASDTYIVSEARSSLNPGDAPTCQSSVEQNEQELHLKEKFDIQVQECEQKLFSEGQANSELFNQLQQKHYSNHDDQVGASDTFAESLLVNIPSQLSTSKLLPQGNNMIEVSEHLLDPSSSIALGSSLLSNSSQIYVEEMPPLPPLPPVQWRMGKLQYANQALERMSAERTATAFPPPLQCISDQEAQPLVPFSPPSASACEMSMPMSEELITITNPFLSQVQAVVHDGDSKDNVLPQEVIGCTSTSLQLPESHGGMLQNDCQAGEGEKVQTSLDSSHASVMDAASADALELSHQEVVKPLNEMAPEKSLKDMELCQHSAYSDDNVMTCSTTELPSDVANKHAMPTSEEKLSWPTSEDGKLHGVQPMKLPRPRNPLIDAVAAHDKSKLRKVTERFRPHIQKEDERDSLLEQIRAKSFNLKPAVVTRPSIQGPKTNLKVAAILEKAKTIRQAFAGSDEDDDDSWSDS</sequence>
<feature type="compositionally biased region" description="Low complexity" evidence="3">
    <location>
        <begin position="448"/>
        <end position="476"/>
    </location>
</feature>
<dbReference type="PANTHER" id="PTHR12902">
    <property type="entry name" value="WASP-1"/>
    <property type="match status" value="1"/>
</dbReference>
<evidence type="ECO:0000313" key="6">
    <source>
        <dbReference type="RefSeq" id="XP_071910279.1"/>
    </source>
</evidence>
<comment type="function">
    <text evidence="2">Involved in regulation of actin and microtubule organization. Part of a WAVE complex that activates the Arp2/3 complex.</text>
</comment>
<keyword evidence="5" id="KW-1185">Reference proteome</keyword>
<evidence type="ECO:0000259" key="4">
    <source>
        <dbReference type="PROSITE" id="PS51082"/>
    </source>
</evidence>
<feature type="region of interest" description="Disordered" evidence="3">
    <location>
        <begin position="1453"/>
        <end position="1478"/>
    </location>
</feature>
<keyword evidence="2" id="KW-0009">Actin-binding</keyword>
<feature type="region of interest" description="Disordered" evidence="3">
    <location>
        <begin position="299"/>
        <end position="323"/>
    </location>
</feature>
<feature type="compositionally biased region" description="Polar residues" evidence="3">
    <location>
        <begin position="612"/>
        <end position="625"/>
    </location>
</feature>
<keyword evidence="2" id="KW-0206">Cytoskeleton</keyword>
<feature type="compositionally biased region" description="Basic and acidic residues" evidence="3">
    <location>
        <begin position="1453"/>
        <end position="1467"/>
    </location>
</feature>
<comment type="subcellular location">
    <subcellularLocation>
        <location evidence="2">Cytoplasm</location>
        <location evidence="2">Cytoskeleton</location>
    </subcellularLocation>
</comment>
<proteinExistence type="inferred from homology"/>
<feature type="region of interest" description="Disordered" evidence="3">
    <location>
        <begin position="775"/>
        <end position="806"/>
    </location>
</feature>
<dbReference type="InterPro" id="IPR003124">
    <property type="entry name" value="WH2_dom"/>
</dbReference>
<feature type="compositionally biased region" description="Low complexity" evidence="3">
    <location>
        <begin position="305"/>
        <end position="323"/>
    </location>
</feature>
<dbReference type="GeneID" id="113695587"/>
<dbReference type="PROSITE" id="PS51082">
    <property type="entry name" value="WH2"/>
    <property type="match status" value="1"/>
</dbReference>
<dbReference type="RefSeq" id="XP_071910279.1">
    <property type="nucleotide sequence ID" value="XM_072054178.1"/>
</dbReference>
<feature type="region of interest" description="Disordered" evidence="3">
    <location>
        <begin position="572"/>
        <end position="640"/>
    </location>
</feature>
<evidence type="ECO:0000256" key="2">
    <source>
        <dbReference type="RuleBase" id="RU367034"/>
    </source>
</evidence>
<gene>
    <name evidence="6" type="primary">LOC113695587</name>
</gene>
<feature type="compositionally biased region" description="Polar residues" evidence="3">
    <location>
        <begin position="477"/>
        <end position="507"/>
    </location>
</feature>
<protein>
    <recommendedName>
        <fullName evidence="2">Protein SCAR</fullName>
    </recommendedName>
    <alternativeName>
        <fullName evidence="2">Protein WAVE</fullName>
    </alternativeName>
</protein>
<evidence type="ECO:0000256" key="1">
    <source>
        <dbReference type="ARBA" id="ARBA00006993"/>
    </source>
</evidence>
<name>A0ABM4USN5_COFAR</name>
<feature type="compositionally biased region" description="Polar residues" evidence="3">
    <location>
        <begin position="593"/>
        <end position="603"/>
    </location>
</feature>
<feature type="region of interest" description="Disordered" evidence="3">
    <location>
        <begin position="1021"/>
        <end position="1040"/>
    </location>
</feature>
<dbReference type="InterPro" id="IPR028288">
    <property type="entry name" value="SCAR/WAVE_fam"/>
</dbReference>
<dbReference type="Gene3D" id="6.10.280.150">
    <property type="match status" value="2"/>
</dbReference>
<evidence type="ECO:0000256" key="3">
    <source>
        <dbReference type="SAM" id="MobiDB-lite"/>
    </source>
</evidence>
<feature type="region of interest" description="Disordered" evidence="3">
    <location>
        <begin position="402"/>
        <end position="554"/>
    </location>
</feature>
<feature type="compositionally biased region" description="Polar residues" evidence="3">
    <location>
        <begin position="417"/>
        <end position="431"/>
    </location>
</feature>
<keyword evidence="2" id="KW-0963">Cytoplasm</keyword>
<evidence type="ECO:0000313" key="5">
    <source>
        <dbReference type="Proteomes" id="UP001652660"/>
    </source>
</evidence>
<dbReference type="Proteomes" id="UP001652660">
    <property type="component" value="Chromosome 6e"/>
</dbReference>
<feature type="domain" description="WH2" evidence="4">
    <location>
        <begin position="1510"/>
        <end position="1528"/>
    </location>
</feature>